<evidence type="ECO:0000256" key="21">
    <source>
        <dbReference type="ARBA" id="ARBA00083320"/>
    </source>
</evidence>
<dbReference type="GO" id="GO:0034647">
    <property type="term" value="F:histone H3K4me/H3K4me2/H3K4me3 demethylase activity"/>
    <property type="evidence" value="ECO:0007669"/>
    <property type="project" value="UniProtKB-EC"/>
</dbReference>
<feature type="compositionally biased region" description="Basic and acidic residues" evidence="24">
    <location>
        <begin position="285"/>
        <end position="295"/>
    </location>
</feature>
<evidence type="ECO:0000256" key="17">
    <source>
        <dbReference type="ARBA" id="ARBA00062041"/>
    </source>
</evidence>
<evidence type="ECO:0000256" key="16">
    <source>
        <dbReference type="ARBA" id="ARBA00053078"/>
    </source>
</evidence>
<dbReference type="PROSITE" id="PS51184">
    <property type="entry name" value="JMJC"/>
    <property type="match status" value="1"/>
</dbReference>
<dbReference type="InterPro" id="IPR001606">
    <property type="entry name" value="ARID_dom"/>
</dbReference>
<feature type="domain" description="JmjC" evidence="28">
    <location>
        <begin position="480"/>
        <end position="646"/>
    </location>
</feature>
<dbReference type="GeneTree" id="ENSGT00940000161236"/>
<dbReference type="Gene3D" id="2.60.120.650">
    <property type="entry name" value="Cupin"/>
    <property type="match status" value="1"/>
</dbReference>
<keyword evidence="6" id="KW-0479">Metal-binding</keyword>
<proteinExistence type="inferred from homology"/>
<feature type="region of interest" description="Disordered" evidence="24">
    <location>
        <begin position="1193"/>
        <end position="1271"/>
    </location>
</feature>
<comment type="catalytic activity">
    <reaction evidence="15">
        <text>N(6),N(6),N(6)-trimethyl-L-lysyl(4)-[histone H3] + 3 2-oxoglutarate + 3 O2 = L-lysyl(4)-[histone H3] + 3 formaldehyde + 3 succinate + 3 CO2</text>
        <dbReference type="Rhea" id="RHEA:60208"/>
        <dbReference type="Rhea" id="RHEA-COMP:15537"/>
        <dbReference type="Rhea" id="RHEA-COMP:15547"/>
        <dbReference type="ChEBI" id="CHEBI:15379"/>
        <dbReference type="ChEBI" id="CHEBI:16526"/>
        <dbReference type="ChEBI" id="CHEBI:16810"/>
        <dbReference type="ChEBI" id="CHEBI:16842"/>
        <dbReference type="ChEBI" id="CHEBI:29969"/>
        <dbReference type="ChEBI" id="CHEBI:30031"/>
        <dbReference type="ChEBI" id="CHEBI:61961"/>
        <dbReference type="EC" id="1.14.11.67"/>
    </reaction>
</comment>
<dbReference type="InterPro" id="IPR003349">
    <property type="entry name" value="JmjN"/>
</dbReference>
<comment type="subcellular location">
    <subcellularLocation>
        <location evidence="2">Nucleus</location>
    </subcellularLocation>
</comment>
<dbReference type="InterPro" id="IPR019786">
    <property type="entry name" value="Zinc_finger_PHD-type_CS"/>
</dbReference>
<dbReference type="PROSITE" id="PS01359">
    <property type="entry name" value="ZF_PHD_1"/>
    <property type="match status" value="1"/>
</dbReference>
<reference evidence="29" key="1">
    <citation type="submission" date="2019-03" db="UniProtKB">
        <authorList>
            <consortium name="Ensembl"/>
        </authorList>
    </citation>
    <scope>IDENTIFICATION</scope>
</reference>
<keyword evidence="7" id="KW-0677">Repeat</keyword>
<keyword evidence="12" id="KW-0560">Oxidoreductase</keyword>
<evidence type="ECO:0000256" key="23">
    <source>
        <dbReference type="PROSITE-ProRule" id="PRU00146"/>
    </source>
</evidence>
<evidence type="ECO:0000256" key="4">
    <source>
        <dbReference type="ARBA" id="ARBA00012902"/>
    </source>
</evidence>
<dbReference type="Pfam" id="PF02375">
    <property type="entry name" value="JmjN"/>
    <property type="match status" value="1"/>
</dbReference>
<dbReference type="GO" id="GO:0005634">
    <property type="term" value="C:nucleus"/>
    <property type="evidence" value="ECO:0007669"/>
    <property type="project" value="UniProtKB-SubCell"/>
</dbReference>
<dbReference type="InterPro" id="IPR036431">
    <property type="entry name" value="ARID_dom_sf"/>
</dbReference>
<dbReference type="GO" id="GO:0000785">
    <property type="term" value="C:chromatin"/>
    <property type="evidence" value="ECO:0007669"/>
    <property type="project" value="TreeGrafter"/>
</dbReference>
<dbReference type="InterPro" id="IPR001965">
    <property type="entry name" value="Znf_PHD"/>
</dbReference>
<dbReference type="InterPro" id="IPR013083">
    <property type="entry name" value="Znf_RING/FYVE/PHD"/>
</dbReference>
<evidence type="ECO:0000256" key="6">
    <source>
        <dbReference type="ARBA" id="ARBA00022723"/>
    </source>
</evidence>
<dbReference type="Pfam" id="PF01388">
    <property type="entry name" value="ARID"/>
    <property type="match status" value="1"/>
</dbReference>
<feature type="domain" description="PHD-type" evidence="25">
    <location>
        <begin position="336"/>
        <end position="386"/>
    </location>
</feature>
<dbReference type="GO" id="GO:0006355">
    <property type="term" value="P:regulation of DNA-templated transcription"/>
    <property type="evidence" value="ECO:0007669"/>
    <property type="project" value="TreeGrafter"/>
</dbReference>
<evidence type="ECO:0000256" key="18">
    <source>
        <dbReference type="ARBA" id="ARBA00069199"/>
    </source>
</evidence>
<evidence type="ECO:0000259" key="28">
    <source>
        <dbReference type="PROSITE" id="PS51184"/>
    </source>
</evidence>
<dbReference type="InterPro" id="IPR013637">
    <property type="entry name" value="Lys_sp_deMease-like_dom"/>
</dbReference>
<gene>
    <name evidence="29" type="primary">KDM5C</name>
</gene>
<dbReference type="PROSITE" id="PS51011">
    <property type="entry name" value="ARID"/>
    <property type="match status" value="1"/>
</dbReference>
<dbReference type="InterPro" id="IPR004198">
    <property type="entry name" value="Znf_C5HC2"/>
</dbReference>
<dbReference type="GO" id="GO:0003677">
    <property type="term" value="F:DNA binding"/>
    <property type="evidence" value="ECO:0007669"/>
    <property type="project" value="InterPro"/>
</dbReference>
<keyword evidence="5" id="KW-0678">Repressor</keyword>
<dbReference type="Pfam" id="PF02928">
    <property type="entry name" value="zf-C5HC2"/>
    <property type="match status" value="1"/>
</dbReference>
<dbReference type="Ensembl" id="ENSUMAT00000026415.1">
    <property type="protein sequence ID" value="ENSUMAP00000022286.1"/>
    <property type="gene ID" value="ENSUMAG00000015838.1"/>
</dbReference>
<evidence type="ECO:0000256" key="14">
    <source>
        <dbReference type="ARBA" id="ARBA00023242"/>
    </source>
</evidence>
<dbReference type="PROSITE" id="PS51183">
    <property type="entry name" value="JMJN"/>
    <property type="match status" value="1"/>
</dbReference>
<dbReference type="SMART" id="SM00501">
    <property type="entry name" value="BRIGHT"/>
    <property type="match status" value="1"/>
</dbReference>
<dbReference type="Gene3D" id="1.10.150.60">
    <property type="entry name" value="ARID DNA-binding domain"/>
    <property type="match status" value="1"/>
</dbReference>
<dbReference type="Pfam" id="PF00628">
    <property type="entry name" value="PHD"/>
    <property type="match status" value="1"/>
</dbReference>
<evidence type="ECO:0000256" key="12">
    <source>
        <dbReference type="ARBA" id="ARBA00023002"/>
    </source>
</evidence>
<dbReference type="FunFam" id="2.60.120.650:FF:000041">
    <property type="entry name" value="lysine-specific demethylase 5C isoform X6"/>
    <property type="match status" value="1"/>
</dbReference>
<evidence type="ECO:0000256" key="10">
    <source>
        <dbReference type="ARBA" id="ARBA00022853"/>
    </source>
</evidence>
<evidence type="ECO:0000313" key="29">
    <source>
        <dbReference type="Ensembl" id="ENSUMAP00000022286"/>
    </source>
</evidence>
<dbReference type="Pfam" id="PF08429">
    <property type="entry name" value="PLU-1"/>
    <property type="match status" value="1"/>
</dbReference>
<dbReference type="InterPro" id="IPR019787">
    <property type="entry name" value="Znf_PHD-finger"/>
</dbReference>
<dbReference type="PROSITE" id="PS50016">
    <property type="entry name" value="ZF_PHD_2"/>
    <property type="match status" value="1"/>
</dbReference>
<evidence type="ECO:0000259" key="27">
    <source>
        <dbReference type="PROSITE" id="PS51183"/>
    </source>
</evidence>
<sequence>MEPGSDDFLPPPECPVFEPSWAEFRDPLGYIAKIRPIAEKSGICKIRPPADWQPPFAVEVDNFRFTPRIQRLNELEAQTRVKLNYLDQIAKFWEIQGSSLKIPNVERRILDLYSLSKIVVEEGGYEAICKDRRWARVAQRLNYPPGKNIGSLLRSHYERIVYPYEMYQSGANLVQCNTRPFDNEEKDKEYKPHSIPLRQSVQPSKFNSYGRRAKRLQPDIADLIHFLFPSQPEPTEEDIEKNPELKKLQIYGAGPKMMGLGLMAKDKTLRKKDKEGPECPPTVVVKEESGGDVKVESTSPKTFLESKEELSHSPEPCTKMTMRLRRNHSNAQFIESYVCRMCSRGDEDDKLLLCDGCDDNYHIFCLLPPLPEIPKGVWRCPKCVMAECKRPPEAFGFEQATREYTLQSFGEMADSFKADYFNMPVHMVPTELVEKEFWRLVNSIEEDVTVEYGADIHSKEFGSGFPVSDSKRHLTPEEEEYATSGWNLNVMPVLEQSVLCHINADISGMKVPWLYVGMVFSAFCWHIEDHWSYSINYLHWGEPKTWYGVPSLAAEHLEEVMKKLTPELFDSQPDLLHQLVTLMNPNTLMSHGVPVVRTNQCAGEFVITFPRAYHSGFNQGYNFAEAVNFCTADWPHYRRLRRYCVFSHEELICKMAACPEKLDLNLAAAVHKEMFIMVQEERRLRKALLEKGITEAEREAFELLPDDERQCIKCKTTCFLSALACYDCPDGLVCLSHINDLCKCSSSRFFSRGYRYTLDELPAMLHKLKVRAESFDTWANKVRVALEVEDGRKRTYQAEAREALASLPSSPGLLQSLLERGQQLGVEVPEAQQLQRQVEQARWLDEVKRTLAPSARRGTLAVMRGAGASVAPSPAVDKARAELQELLTIAERWEEKAHLCLEARQKHPPATLEAIIHEAENIPVHLPNIQALKEALAKARAWIADVDEIQNGDHYPCLDDLEGLVAVGRDLPVGLEELRQLELQVLTAHSWREKASKTFLKKNSCYTLLEVLCPCADAGSDSTKRSRWMEKELGLYKSDTELLGLSAQDLRDPGSIVAFKEGEQKEKEGILQLRRTNSAKPSPLTVYWISPVTHVLLGFVVMVVGTQPGAASNPECPCNPPDLELLSSLLPQLTGPALELPEATRAPLEELMLEGDLLEVTLDENHSIWQLLRAGQPPDMERIRTLLEVRTGIMDRAGRSGQGGRDPRPDRWRGPSSDPVRPRSNMASSREVALVASMFPFPRHSPRKGGVTGGRGEGADEGEVGRKRIQKEESIFTSKSFSFL</sequence>
<dbReference type="CDD" id="cd15604">
    <property type="entry name" value="PHD1_KDM5C_5D"/>
    <property type="match status" value="1"/>
</dbReference>
<keyword evidence="11" id="KW-0223">Dioxygenase</keyword>
<dbReference type="SMART" id="SM00558">
    <property type="entry name" value="JmjC"/>
    <property type="match status" value="1"/>
</dbReference>
<dbReference type="InterPro" id="IPR048615">
    <property type="entry name" value="KDM5_C-hel"/>
</dbReference>
<organism evidence="29">
    <name type="scientific">Ursus maritimus</name>
    <name type="common">Polar bear</name>
    <name type="synonym">Thalarctos maritimus</name>
    <dbReference type="NCBI Taxonomy" id="29073"/>
    <lineage>
        <taxon>Eukaryota</taxon>
        <taxon>Metazoa</taxon>
        <taxon>Chordata</taxon>
        <taxon>Craniata</taxon>
        <taxon>Vertebrata</taxon>
        <taxon>Euteleostomi</taxon>
        <taxon>Mammalia</taxon>
        <taxon>Eutheria</taxon>
        <taxon>Laurasiatheria</taxon>
        <taxon>Carnivora</taxon>
        <taxon>Caniformia</taxon>
        <taxon>Ursidae</taxon>
        <taxon>Ursus</taxon>
    </lineage>
</organism>
<feature type="region of interest" description="Disordered" evidence="24">
    <location>
        <begin position="269"/>
        <end position="315"/>
    </location>
</feature>
<comment type="cofactor">
    <cofactor evidence="1">
        <name>Fe(2+)</name>
        <dbReference type="ChEBI" id="CHEBI:29033"/>
    </cofactor>
</comment>
<keyword evidence="13" id="KW-0408">Iron</keyword>
<dbReference type="GO" id="GO:0008270">
    <property type="term" value="F:zinc ion binding"/>
    <property type="evidence" value="ECO:0007669"/>
    <property type="project" value="UniProtKB-KW"/>
</dbReference>
<dbReference type="Pfam" id="PF21323">
    <property type="entry name" value="KDM5_C-hel"/>
    <property type="match status" value="1"/>
</dbReference>
<keyword evidence="9" id="KW-0862">Zinc</keyword>
<evidence type="ECO:0000256" key="15">
    <source>
        <dbReference type="ARBA" id="ARBA00048734"/>
    </source>
</evidence>
<dbReference type="SUPFAM" id="SSF46774">
    <property type="entry name" value="ARID-like"/>
    <property type="match status" value="1"/>
</dbReference>
<evidence type="ECO:0000256" key="8">
    <source>
        <dbReference type="ARBA" id="ARBA00022771"/>
    </source>
</evidence>
<comment type="function">
    <text evidence="16">Histone demethylase that specifically demethylates 'Lys-4' of histone H3, thereby playing a central role in histone code. Does not demethylate histone H3 'Lys-9', H3 'Lys-27', H3 'Lys-36', H3 'Lys-79' or H4 'Lys-20'. Demethylates trimethylated and dimethylated but not monomethylated H3 'Lys-4'. Participates in transcriptional repression of neuronal genes by recruiting histone deacetylases and REST at neuron-restrictive silencer elements. Represses the CLOCK-BMAL1 heterodimer-mediated transcriptional activation of the core clock component PER2.</text>
</comment>
<dbReference type="SMART" id="SM01014">
    <property type="entry name" value="ARID"/>
    <property type="match status" value="1"/>
</dbReference>
<evidence type="ECO:0000256" key="11">
    <source>
        <dbReference type="ARBA" id="ARBA00022964"/>
    </source>
</evidence>
<name>A0A452UMR1_URSMA</name>
<feature type="domain" description="ARID" evidence="26">
    <location>
        <begin position="79"/>
        <end position="169"/>
    </location>
</feature>
<keyword evidence="8 23" id="KW-0863">Zinc-finger</keyword>
<evidence type="ECO:0000256" key="22">
    <source>
        <dbReference type="ARBA" id="ARBA00083496"/>
    </source>
</evidence>
<dbReference type="InterPro" id="IPR003347">
    <property type="entry name" value="JmjC_dom"/>
</dbReference>
<evidence type="ECO:0000256" key="1">
    <source>
        <dbReference type="ARBA" id="ARBA00001954"/>
    </source>
</evidence>
<evidence type="ECO:0000256" key="3">
    <source>
        <dbReference type="ARBA" id="ARBA00006801"/>
    </source>
</evidence>
<dbReference type="SUPFAM" id="SSF57903">
    <property type="entry name" value="FYVE/PHD zinc finger"/>
    <property type="match status" value="1"/>
</dbReference>
<dbReference type="Pfam" id="PF02373">
    <property type="entry name" value="JmjC"/>
    <property type="match status" value="1"/>
</dbReference>
<evidence type="ECO:0000259" key="26">
    <source>
        <dbReference type="PROSITE" id="PS51011"/>
    </source>
</evidence>
<evidence type="ECO:0000256" key="24">
    <source>
        <dbReference type="SAM" id="MobiDB-lite"/>
    </source>
</evidence>
<evidence type="ECO:0000256" key="9">
    <source>
        <dbReference type="ARBA" id="ARBA00022833"/>
    </source>
</evidence>
<dbReference type="EC" id="1.14.11.67" evidence="4"/>
<evidence type="ECO:0000256" key="13">
    <source>
        <dbReference type="ARBA" id="ARBA00023004"/>
    </source>
</evidence>
<dbReference type="CDD" id="cd16875">
    <property type="entry name" value="ARID_KDM5C_5D"/>
    <property type="match status" value="1"/>
</dbReference>
<dbReference type="FunFam" id="3.30.40.10:FF:000651">
    <property type="entry name" value="Lysine-specific demethylase 5D"/>
    <property type="match status" value="1"/>
</dbReference>
<evidence type="ECO:0000256" key="7">
    <source>
        <dbReference type="ARBA" id="ARBA00022737"/>
    </source>
</evidence>
<dbReference type="PANTHER" id="PTHR10694">
    <property type="entry name" value="LYSINE-SPECIFIC DEMETHYLASE"/>
    <property type="match status" value="1"/>
</dbReference>
<dbReference type="InterPro" id="IPR011011">
    <property type="entry name" value="Znf_FYVE_PHD"/>
</dbReference>
<dbReference type="SMART" id="SM00545">
    <property type="entry name" value="JmjN"/>
    <property type="match status" value="1"/>
</dbReference>
<dbReference type="FunFam" id="1.10.150.60:FF:000001">
    <property type="entry name" value="Putative lysine-specific demethylase 5b"/>
    <property type="match status" value="1"/>
</dbReference>
<keyword evidence="14" id="KW-0539">Nucleus</keyword>
<evidence type="ECO:0000256" key="20">
    <source>
        <dbReference type="ARBA" id="ARBA00078419"/>
    </source>
</evidence>
<dbReference type="FunFam" id="2.60.120.650:FF:000001">
    <property type="entry name" value="Putative lysine-specific demethylase 5b"/>
    <property type="match status" value="1"/>
</dbReference>
<evidence type="ECO:0000256" key="19">
    <source>
        <dbReference type="ARBA" id="ARBA00076101"/>
    </source>
</evidence>
<dbReference type="SUPFAM" id="SSF51197">
    <property type="entry name" value="Clavaminate synthase-like"/>
    <property type="match status" value="1"/>
</dbReference>
<dbReference type="SMART" id="SM00249">
    <property type="entry name" value="PHD"/>
    <property type="match status" value="1"/>
</dbReference>
<dbReference type="PANTHER" id="PTHR10694:SF43">
    <property type="entry name" value="LYSINE-SPECIFIC DEMETHYLASE 5C"/>
    <property type="match status" value="1"/>
</dbReference>
<protein>
    <recommendedName>
        <fullName evidence="18">Lysine-specific demethylase 5C</fullName>
        <ecNumber evidence="4">1.14.11.67</ecNumber>
    </recommendedName>
    <alternativeName>
        <fullName evidence="22">Histone demethylase JARID1C</fullName>
    </alternativeName>
    <alternativeName>
        <fullName evidence="19">Jumonji/ARID domain-containing protein 1C</fullName>
    </alternativeName>
    <alternativeName>
        <fullName evidence="20">Protein SmcX</fullName>
    </alternativeName>
    <alternativeName>
        <fullName evidence="21">[histone H3]-trimethyl-L-lysine(4) demethylase 5C</fullName>
    </alternativeName>
</protein>
<evidence type="ECO:0000259" key="25">
    <source>
        <dbReference type="PROSITE" id="PS50016"/>
    </source>
</evidence>
<accession>A0A452UMR1</accession>
<keyword evidence="10" id="KW-0156">Chromatin regulator</keyword>
<evidence type="ECO:0000256" key="2">
    <source>
        <dbReference type="ARBA" id="ARBA00004123"/>
    </source>
</evidence>
<comment type="similarity">
    <text evidence="3">Belongs to the JARID1 histone demethylase family.</text>
</comment>
<comment type="subunit">
    <text evidence="17">Part of two distinct complexes, one containing E2F6, and the other containing REST. Interacts with ZMYND8.</text>
</comment>
<dbReference type="Gene3D" id="3.30.40.10">
    <property type="entry name" value="Zinc/RING finger domain, C3HC4 (zinc finger)"/>
    <property type="match status" value="1"/>
</dbReference>
<evidence type="ECO:0000256" key="5">
    <source>
        <dbReference type="ARBA" id="ARBA00022491"/>
    </source>
</evidence>
<feature type="domain" description="JmjN" evidence="27">
    <location>
        <begin position="14"/>
        <end position="55"/>
    </location>
</feature>